<evidence type="ECO:0000313" key="4">
    <source>
        <dbReference type="EMBL" id="KAE9537634.1"/>
    </source>
</evidence>
<feature type="compositionally biased region" description="Polar residues" evidence="2">
    <location>
        <begin position="31"/>
        <end position="43"/>
    </location>
</feature>
<dbReference type="SUPFAM" id="SSF56219">
    <property type="entry name" value="DNase I-like"/>
    <property type="match status" value="1"/>
</dbReference>
<dbReference type="CDD" id="cd09077">
    <property type="entry name" value="R1-I-EN"/>
    <property type="match status" value="1"/>
</dbReference>
<dbReference type="GO" id="GO:0003676">
    <property type="term" value="F:nucleic acid binding"/>
    <property type="evidence" value="ECO:0007669"/>
    <property type="project" value="InterPro"/>
</dbReference>
<keyword evidence="5" id="KW-1185">Reference proteome</keyword>
<comment type="caution">
    <text evidence="4">The sequence shown here is derived from an EMBL/GenBank/DDBJ whole genome shotgun (WGS) entry which is preliminary data.</text>
</comment>
<sequence>MFLILLRYQVTSKSTLVQPLPSLVGAGRSGPSASTCKRSQKATANPPARGSNSPQETTPQGEQGSHVRSRNDPKIANVPAQALVGTHVGVQRCAQTEQEQAPDGDLVTENRQKSTLVEKLVASQKYHKKSTTDPSENAAELLKNMETLEKMESGYFDRLALAEAIDAYRHARAAREEQQKVRTMWLAKIDDERHKTIASGTSIWQAQGAVVENSSGTNSTLRDIVQGLNELKKEVKEIRDAQGLSNSKEDGGTWTEVVRRKPPITKSINKNVADVLSAAGPNLEPIREGTSAKQAIKQRRIARSRPSALLVNVSTDEFPELARKIRGGVNAEIIGNSVVGMRQAKSGGLLNEVEVRVLQQRALVEICDLDQWTSPDEIVAAMSTAAVVGQDVIKVVSLRKRYGGSQTALVSISLGASRGLINSGRLLVGMVYCRVRMADPKVRCFRCHSHGHMAKECDGPDRTNCCRRCGGTGHKVIGCSAPASAANLNRAKAAQALLLQTMYEQKADVAITSEPNKIPNSDGWYGSTDHSCCLLLPKDVDVTNNGRGEGYVWADIQSYRVYSCYFSPSKKNSLEEYRAYLGRLSDSIREGPTEFIVAGDFNAHSPSWGSPSTCAKGEALSDFASAIGLIVINQGKALTYERGGRSSHINVTFATTGVSRLIYLWQVLQVDMASDHHPIVFKLGCAAELPRPNTKGWSWRRLDKEKLIAFLRAAYPVGQMTFGDAELANFLETACDSCMPRRTFHGHRKPVHWWTEEIAALRKASFQARRKYQKARKRKGPTECIEEHRHARESSKALRIEIRRSQERYWAELRKQVDTDPWGLPYRLVVKKLIGRRPIPGLKLPGRLDAIVNHLFPVNRPPEYPEVSCSMQESSLFTMGELAEAGRSLPRGKASGPDGVPDEVLRVIVQIRPDLLLNTFNECVKTGVFFESWKIANLILLRKDDAAVVATGHTTWLLEKAMNDSLQLVSAWMEEQGLLLSSSKSVAIMLTTKRGYDKPSFKIGDTVISLSDDVRYLGVQLSSVLGFREHIEVASDKGMRTAAVLSRLMPNIGGPSAAKRKLLTTVVHSQLLYAAPIWCDALQHEVNRNKLSSPQRKMALKVASAYCTVSNAAIMVIAGIIPIHLLAVERSEVEQARRDGKDLAEAKIEARGRAINIWQAEWDRRWGQLSYHVTQFLTGHGCFNKYLLWLKKRDDAVCMYCDHPNDDAEHTFIGCDRWWQDRRILEVELGSGLTPERTVECMLQSKKKWNRVVKFITTVMTRKEVDERAVQSAAAAVLD</sequence>
<feature type="domain" description="CCHC-type" evidence="3">
    <location>
        <begin position="443"/>
        <end position="457"/>
    </location>
</feature>
<feature type="region of interest" description="Disordered" evidence="2">
    <location>
        <begin position="20"/>
        <end position="72"/>
    </location>
</feature>
<dbReference type="Gene3D" id="4.10.60.10">
    <property type="entry name" value="Zinc finger, CCHC-type"/>
    <property type="match status" value="1"/>
</dbReference>
<keyword evidence="1" id="KW-0863">Zinc-finger</keyword>
<dbReference type="Pfam" id="PF14529">
    <property type="entry name" value="Exo_endo_phos_2"/>
    <property type="match status" value="1"/>
</dbReference>
<dbReference type="Proteomes" id="UP000475862">
    <property type="component" value="Unassembled WGS sequence"/>
</dbReference>
<dbReference type="OrthoDB" id="6625973at2759"/>
<evidence type="ECO:0000313" key="5">
    <source>
        <dbReference type="Proteomes" id="UP000475862"/>
    </source>
</evidence>
<dbReference type="Gene3D" id="3.60.10.10">
    <property type="entry name" value="Endonuclease/exonuclease/phosphatase"/>
    <property type="match status" value="1"/>
</dbReference>
<dbReference type="GO" id="GO:0003824">
    <property type="term" value="F:catalytic activity"/>
    <property type="evidence" value="ECO:0007669"/>
    <property type="project" value="InterPro"/>
</dbReference>
<reference evidence="4 5" key="1">
    <citation type="submission" date="2019-08" db="EMBL/GenBank/DDBJ databases">
        <title>The genome of the soybean aphid Biotype 1, its phylome, world population structure and adaptation to the North American continent.</title>
        <authorList>
            <person name="Giordano R."/>
            <person name="Donthu R.K."/>
            <person name="Hernandez A.G."/>
            <person name="Wright C.L."/>
            <person name="Zimin A.V."/>
        </authorList>
    </citation>
    <scope>NUCLEOTIDE SEQUENCE [LARGE SCALE GENOMIC DNA]</scope>
    <source>
        <tissue evidence="4">Whole aphids</tissue>
    </source>
</reference>
<accession>A0A6G0TRS6</accession>
<evidence type="ECO:0000259" key="3">
    <source>
        <dbReference type="PROSITE" id="PS50158"/>
    </source>
</evidence>
<dbReference type="PROSITE" id="PS50158">
    <property type="entry name" value="ZF_CCHC"/>
    <property type="match status" value="1"/>
</dbReference>
<keyword evidence="1" id="KW-0862">Zinc</keyword>
<dbReference type="AlphaFoldDB" id="A0A6G0TRS6"/>
<dbReference type="InterPro" id="IPR005135">
    <property type="entry name" value="Endo/exonuclease/phosphatase"/>
</dbReference>
<organism evidence="4 5">
    <name type="scientific">Aphis glycines</name>
    <name type="common">Soybean aphid</name>
    <dbReference type="NCBI Taxonomy" id="307491"/>
    <lineage>
        <taxon>Eukaryota</taxon>
        <taxon>Metazoa</taxon>
        <taxon>Ecdysozoa</taxon>
        <taxon>Arthropoda</taxon>
        <taxon>Hexapoda</taxon>
        <taxon>Insecta</taxon>
        <taxon>Pterygota</taxon>
        <taxon>Neoptera</taxon>
        <taxon>Paraneoptera</taxon>
        <taxon>Hemiptera</taxon>
        <taxon>Sternorrhyncha</taxon>
        <taxon>Aphidomorpha</taxon>
        <taxon>Aphidoidea</taxon>
        <taxon>Aphididae</taxon>
        <taxon>Aphidini</taxon>
        <taxon>Aphis</taxon>
        <taxon>Aphis</taxon>
    </lineage>
</organism>
<dbReference type="SMART" id="SM00343">
    <property type="entry name" value="ZnF_C2HC"/>
    <property type="match status" value="2"/>
</dbReference>
<proteinExistence type="predicted"/>
<feature type="compositionally biased region" description="Polar residues" evidence="2">
    <location>
        <begin position="50"/>
        <end position="63"/>
    </location>
</feature>
<keyword evidence="1" id="KW-0479">Metal-binding</keyword>
<protein>
    <recommendedName>
        <fullName evidence="3">CCHC-type domain-containing protein</fullName>
    </recommendedName>
</protein>
<evidence type="ECO:0000256" key="1">
    <source>
        <dbReference type="PROSITE-ProRule" id="PRU00047"/>
    </source>
</evidence>
<dbReference type="PANTHER" id="PTHR19446">
    <property type="entry name" value="REVERSE TRANSCRIPTASES"/>
    <property type="match status" value="1"/>
</dbReference>
<dbReference type="SUPFAM" id="SSF57756">
    <property type="entry name" value="Retrovirus zinc finger-like domains"/>
    <property type="match status" value="1"/>
</dbReference>
<name>A0A6G0TRS6_APHGL</name>
<evidence type="ECO:0000256" key="2">
    <source>
        <dbReference type="SAM" id="MobiDB-lite"/>
    </source>
</evidence>
<gene>
    <name evidence="4" type="ORF">AGLY_006657</name>
</gene>
<dbReference type="EMBL" id="VYZN01000018">
    <property type="protein sequence ID" value="KAE9537634.1"/>
    <property type="molecule type" value="Genomic_DNA"/>
</dbReference>
<dbReference type="InterPro" id="IPR036875">
    <property type="entry name" value="Znf_CCHC_sf"/>
</dbReference>
<dbReference type="InterPro" id="IPR036691">
    <property type="entry name" value="Endo/exonu/phosph_ase_sf"/>
</dbReference>
<dbReference type="InterPro" id="IPR001878">
    <property type="entry name" value="Znf_CCHC"/>
</dbReference>
<dbReference type="GO" id="GO:0008270">
    <property type="term" value="F:zinc ion binding"/>
    <property type="evidence" value="ECO:0007669"/>
    <property type="project" value="UniProtKB-KW"/>
</dbReference>